<evidence type="ECO:0000259" key="1">
    <source>
        <dbReference type="PROSITE" id="PS50237"/>
    </source>
</evidence>
<dbReference type="SUPFAM" id="SSF56204">
    <property type="entry name" value="Hect, E3 ligase catalytic domain"/>
    <property type="match status" value="1"/>
</dbReference>
<proteinExistence type="predicted"/>
<dbReference type="EMBL" id="MN739786">
    <property type="protein sequence ID" value="QHT26373.1"/>
    <property type="molecule type" value="Genomic_DNA"/>
</dbReference>
<accession>A0A6C0EDA1</accession>
<reference evidence="2" key="1">
    <citation type="journal article" date="2020" name="Nature">
        <title>Giant virus diversity and host interactions through global metagenomics.</title>
        <authorList>
            <person name="Schulz F."/>
            <person name="Roux S."/>
            <person name="Paez-Espino D."/>
            <person name="Jungbluth S."/>
            <person name="Walsh D.A."/>
            <person name="Denef V.J."/>
            <person name="McMahon K.D."/>
            <person name="Konstantinidis K.T."/>
            <person name="Eloe-Fadrosh E.A."/>
            <person name="Kyrpides N.C."/>
            <person name="Woyke T."/>
        </authorList>
    </citation>
    <scope>NUCLEOTIDE SEQUENCE</scope>
    <source>
        <strain evidence="2">GVMAG-M-3300023179-27</strain>
    </source>
</reference>
<protein>
    <recommendedName>
        <fullName evidence="1">HECT domain-containing protein</fullName>
    </recommendedName>
</protein>
<name>A0A6C0EDA1_9ZZZZ</name>
<dbReference type="GO" id="GO:0004842">
    <property type="term" value="F:ubiquitin-protein transferase activity"/>
    <property type="evidence" value="ECO:0007669"/>
    <property type="project" value="InterPro"/>
</dbReference>
<dbReference type="InterPro" id="IPR035983">
    <property type="entry name" value="Hect_E3_ubiquitin_ligase"/>
</dbReference>
<dbReference type="PROSITE" id="PS50237">
    <property type="entry name" value="HECT"/>
    <property type="match status" value="1"/>
</dbReference>
<dbReference type="AlphaFoldDB" id="A0A6C0EDA1"/>
<organism evidence="2">
    <name type="scientific">viral metagenome</name>
    <dbReference type="NCBI Taxonomy" id="1070528"/>
    <lineage>
        <taxon>unclassified sequences</taxon>
        <taxon>metagenomes</taxon>
        <taxon>organismal metagenomes</taxon>
    </lineage>
</organism>
<sequence>MDQTDDILVRKTRTQRLYEEILEKDKCICQYLKLKVFNHQEHYALTQKCKQQCNFCMYSVKDKLYVLYSDYRYNELKTIFSFDEMMSNTTLLEYISDKIDEVPFDDIIILLKHKSLKTLKETFVDKILDNIKNACKRSKLKQDNLALRMLQCIITNNKFIEIYYKKIMGFILNLLSEKLITKIAELDIHLADFSAMIEEELNKKDRNMEVIEQIIDEGRNFKVSPSLLYYYMPAELLNKILIKSDNIFDIISKFSGSTQRNDIKLNPLTGLKLLNLKEDDLDTEILMDAMAGTGDINVIYLTNKGEVGVDMGGLSADFFVLIAEIITKNCENVDDYLMPRKDSELSPLEWQFLGMCISKGLFRYKFALNLNLHPVLEYFMLYGYMNVNPKNFFAELEIFQLEYLNNVKKVLDMPADKYKDFLELQCVHQISKMAYIGNCIYERFQYEQVINFVNGFRKSLKRYTYVRCLFLSTFYSRILGNWIYDITSMSSYSLKRNLTYNDNIAVYENEKTRVVKKLHRIKDKADKYVNAFLIVLDKLNKDDRDKLKKFFAFWFGISNVTFSSSFNPKLEFVNRNLFGCYLSHTCFNSLEVDASVLKQSEDKYEEIINDTINRSLMNQDLSTQSGFRFQFA</sequence>
<dbReference type="InterPro" id="IPR000569">
    <property type="entry name" value="HECT_dom"/>
</dbReference>
<evidence type="ECO:0000313" key="2">
    <source>
        <dbReference type="EMBL" id="QHT26373.1"/>
    </source>
</evidence>
<feature type="domain" description="HECT" evidence="1">
    <location>
        <begin position="277"/>
        <end position="324"/>
    </location>
</feature>